<evidence type="ECO:0000256" key="3">
    <source>
        <dbReference type="SAM" id="MobiDB-lite"/>
    </source>
</evidence>
<dbReference type="Pfam" id="PF01431">
    <property type="entry name" value="Peptidase_M13"/>
    <property type="match status" value="1"/>
</dbReference>
<dbReference type="EMBL" id="JARKHS020031452">
    <property type="protein sequence ID" value="KAK8761178.1"/>
    <property type="molecule type" value="Genomic_DNA"/>
</dbReference>
<dbReference type="GO" id="GO:0006508">
    <property type="term" value="P:proteolysis"/>
    <property type="evidence" value="ECO:0007669"/>
    <property type="project" value="InterPro"/>
</dbReference>
<protein>
    <recommendedName>
        <fullName evidence="4">Peptidase M13 C-terminal domain-containing protein</fullName>
    </recommendedName>
</protein>
<dbReference type="FunFam" id="3.40.50.300:FF:004980">
    <property type="entry name" value="Ras homolog gene family, member Gd"/>
    <property type="match status" value="1"/>
</dbReference>
<keyword evidence="2" id="KW-0342">GTP-binding</keyword>
<dbReference type="PANTHER" id="PTHR24072">
    <property type="entry name" value="RHO FAMILY GTPASE"/>
    <property type="match status" value="1"/>
</dbReference>
<dbReference type="Gene3D" id="3.40.390.10">
    <property type="entry name" value="Collagenase (Catalytic Domain)"/>
    <property type="match status" value="2"/>
</dbReference>
<dbReference type="GO" id="GO:0004222">
    <property type="term" value="F:metalloendopeptidase activity"/>
    <property type="evidence" value="ECO:0007669"/>
    <property type="project" value="InterPro"/>
</dbReference>
<dbReference type="AlphaFoldDB" id="A0AAQ4DFD8"/>
<evidence type="ECO:0000259" key="4">
    <source>
        <dbReference type="Pfam" id="PF01431"/>
    </source>
</evidence>
<sequence>MNCSFQISLTLVCSDCELKARPPLHLGKEQLSRDSGVKMQTIKCVVVGDGAVGKTCLLISYTTNKFPSEYVPTVFDNYAVTVMIGGEPYTLGLFDTAGQEDYDRLRPLSYPQTDVFLVCFSVVSPSSFENVREKRRPELMIPRRAVAWTQRAPRPNSVRQRVSVERFSPPAKRAGSHHVARRLQFDLSPPGREPPRRRVRSLSRRARFPSVEVVCIPPEPRRDDLDDEDAERDQLEPHWNSYAAYDLARQTVDISIFRRAHEFAIELKDTLNLNKDPCKNFYEYVCSLWPNRYPVPDDMGHYSVQDYLRDEVAKRIFGGRQHEGLLPLTRVMRGLSLSEWPYELGERLPRARFVLQRLSVDYGLPFFVSLRAVPDPRDARATLLAVDLGEPLLHANFVVSRDADEYRALLNVHATYVRRTMALMGAHDMASTVTADVHDYEFALAEAQKRIFTDGVFRTTLQIRRLKLIQQPINSTVLEWEPPELHPESSFGTNVAILLSAKAEHNWKRLGKYNYLDSVPVPQLRMSVSYDVYRNAIVVPAILTGLGLSTPGILALDLSPSINFGAFGYLVAHEMLRSIMFSGSVIDAEGNFRNWHFRDTPAKFRILVNCFESMLRRTITNELMRRVRASSVALSQMLSRELVIGSTALPAAFKAYRTFMARYEGESEFSSLPRVRFSQNQLFFLYFAKSWCHTRRRIYESYYIEDTNQPPPDLRVNHILMDFEKFGKTFDCQLGDIMTPHFKCSTW</sequence>
<evidence type="ECO:0000313" key="5">
    <source>
        <dbReference type="EMBL" id="KAK8761178.1"/>
    </source>
</evidence>
<dbReference type="GO" id="GO:0003006">
    <property type="term" value="P:developmental process involved in reproduction"/>
    <property type="evidence" value="ECO:0007669"/>
    <property type="project" value="UniProtKB-ARBA"/>
</dbReference>
<dbReference type="PROSITE" id="PS51419">
    <property type="entry name" value="RAB"/>
    <property type="match status" value="1"/>
</dbReference>
<dbReference type="GO" id="GO:0005525">
    <property type="term" value="F:GTP binding"/>
    <property type="evidence" value="ECO:0007669"/>
    <property type="project" value="UniProtKB-KW"/>
</dbReference>
<name>A0AAQ4DFD8_AMBAM</name>
<dbReference type="InterPro" id="IPR005225">
    <property type="entry name" value="Small_GTP-bd"/>
</dbReference>
<dbReference type="PROSITE" id="PS51420">
    <property type="entry name" value="RHO"/>
    <property type="match status" value="1"/>
</dbReference>
<dbReference type="GO" id="GO:0022412">
    <property type="term" value="P:cellular process involved in reproduction in multicellular organism"/>
    <property type="evidence" value="ECO:0007669"/>
    <property type="project" value="UniProtKB-ARBA"/>
</dbReference>
<evidence type="ECO:0000256" key="1">
    <source>
        <dbReference type="ARBA" id="ARBA00022741"/>
    </source>
</evidence>
<dbReference type="InterPro" id="IPR018497">
    <property type="entry name" value="Peptidase_M13_C"/>
</dbReference>
<dbReference type="GO" id="GO:0003924">
    <property type="term" value="F:GTPase activity"/>
    <property type="evidence" value="ECO:0007669"/>
    <property type="project" value="InterPro"/>
</dbReference>
<feature type="domain" description="Peptidase M13 C-terminal" evidence="4">
    <location>
        <begin position="530"/>
        <end position="745"/>
    </location>
</feature>
<dbReference type="InterPro" id="IPR027417">
    <property type="entry name" value="P-loop_NTPase"/>
</dbReference>
<keyword evidence="6" id="KW-1185">Reference proteome</keyword>
<dbReference type="SUPFAM" id="SSF55486">
    <property type="entry name" value="Metalloproteases ('zincins'), catalytic domain"/>
    <property type="match status" value="1"/>
</dbReference>
<comment type="caution">
    <text evidence="5">The sequence shown here is derived from an EMBL/GenBank/DDBJ whole genome shotgun (WGS) entry which is preliminary data.</text>
</comment>
<accession>A0AAQ4DFD8</accession>
<dbReference type="InterPro" id="IPR000718">
    <property type="entry name" value="Peptidase_M13"/>
</dbReference>
<dbReference type="PROSITE" id="PS51421">
    <property type="entry name" value="RAS"/>
    <property type="match status" value="1"/>
</dbReference>
<proteinExistence type="predicted"/>
<dbReference type="Gene3D" id="3.40.50.300">
    <property type="entry name" value="P-loop containing nucleotide triphosphate hydrolases"/>
    <property type="match status" value="1"/>
</dbReference>
<dbReference type="GO" id="GO:0007264">
    <property type="term" value="P:small GTPase-mediated signal transduction"/>
    <property type="evidence" value="ECO:0007669"/>
    <property type="project" value="InterPro"/>
</dbReference>
<dbReference type="GO" id="GO:0035006">
    <property type="term" value="P:melanization defense response"/>
    <property type="evidence" value="ECO:0007669"/>
    <property type="project" value="UniProtKB-ARBA"/>
</dbReference>
<dbReference type="PRINTS" id="PR00449">
    <property type="entry name" value="RASTRNSFRMNG"/>
</dbReference>
<dbReference type="GO" id="GO:0001667">
    <property type="term" value="P:ameboidal-type cell migration"/>
    <property type="evidence" value="ECO:0007669"/>
    <property type="project" value="UniProtKB-ARBA"/>
</dbReference>
<dbReference type="SMART" id="SM00173">
    <property type="entry name" value="RAS"/>
    <property type="match status" value="1"/>
</dbReference>
<reference evidence="5 6" key="1">
    <citation type="journal article" date="2023" name="Arcadia Sci">
        <title>De novo assembly of a long-read Amblyomma americanum tick genome.</title>
        <authorList>
            <person name="Chou S."/>
            <person name="Poskanzer K.E."/>
            <person name="Rollins M."/>
            <person name="Thuy-Boun P.S."/>
        </authorList>
    </citation>
    <scope>NUCLEOTIDE SEQUENCE [LARGE SCALE GENOMIC DNA]</scope>
    <source>
        <strain evidence="5">F_SG_1</strain>
        <tissue evidence="5">Salivary glands</tissue>
    </source>
</reference>
<dbReference type="InterPro" id="IPR001806">
    <property type="entry name" value="Small_GTPase"/>
</dbReference>
<dbReference type="InterPro" id="IPR024079">
    <property type="entry name" value="MetalloPept_cat_dom_sf"/>
</dbReference>
<organism evidence="5 6">
    <name type="scientific">Amblyomma americanum</name>
    <name type="common">Lone star tick</name>
    <dbReference type="NCBI Taxonomy" id="6943"/>
    <lineage>
        <taxon>Eukaryota</taxon>
        <taxon>Metazoa</taxon>
        <taxon>Ecdysozoa</taxon>
        <taxon>Arthropoda</taxon>
        <taxon>Chelicerata</taxon>
        <taxon>Arachnida</taxon>
        <taxon>Acari</taxon>
        <taxon>Parasitiformes</taxon>
        <taxon>Ixodida</taxon>
        <taxon>Ixodoidea</taxon>
        <taxon>Ixodidae</taxon>
        <taxon>Amblyomminae</taxon>
        <taxon>Amblyomma</taxon>
    </lineage>
</organism>
<evidence type="ECO:0000313" key="6">
    <source>
        <dbReference type="Proteomes" id="UP001321473"/>
    </source>
</evidence>
<dbReference type="SMART" id="SM00175">
    <property type="entry name" value="RAB"/>
    <property type="match status" value="1"/>
</dbReference>
<dbReference type="SUPFAM" id="SSF52540">
    <property type="entry name" value="P-loop containing nucleoside triphosphate hydrolases"/>
    <property type="match status" value="1"/>
</dbReference>
<evidence type="ECO:0000256" key="2">
    <source>
        <dbReference type="ARBA" id="ARBA00023134"/>
    </source>
</evidence>
<dbReference type="InterPro" id="IPR003578">
    <property type="entry name" value="Small_GTPase_Rho"/>
</dbReference>
<dbReference type="PROSITE" id="PS51885">
    <property type="entry name" value="NEPRILYSIN"/>
    <property type="match status" value="1"/>
</dbReference>
<dbReference type="GO" id="GO:0035099">
    <property type="term" value="P:hemocyte migration"/>
    <property type="evidence" value="ECO:0007669"/>
    <property type="project" value="UniProtKB-ARBA"/>
</dbReference>
<dbReference type="Proteomes" id="UP001321473">
    <property type="component" value="Unassembled WGS sequence"/>
</dbReference>
<feature type="region of interest" description="Disordered" evidence="3">
    <location>
        <begin position="159"/>
        <end position="201"/>
    </location>
</feature>
<dbReference type="NCBIfam" id="TIGR00231">
    <property type="entry name" value="small_GTP"/>
    <property type="match status" value="1"/>
</dbReference>
<dbReference type="SMART" id="SM00174">
    <property type="entry name" value="RHO"/>
    <property type="match status" value="1"/>
</dbReference>
<dbReference type="Pfam" id="PF00071">
    <property type="entry name" value="Ras"/>
    <property type="match status" value="1"/>
</dbReference>
<keyword evidence="1" id="KW-0547">Nucleotide-binding</keyword>
<gene>
    <name evidence="5" type="ORF">V5799_027556</name>
</gene>